<sequence length="321" mass="34203">MGREALRLCGSELHHFVLAASCFLAASESAAGDEEAMQEVVDGVVVPQGPVRCLPLGMMPGAPGHAPIYTAPTHKQFRLRFLVVVDYLASDSSSSSSSSSSSLTSFITPVIAVPSTSFTSAPPPPLPSASSPFLLAPSAGSSTFFTHAPPPLAAAISSSSAYRYMPPAPAHRLSSMSMPLMRPAFTPTMPLTPPPPPYVSLARSFTPPPPPTMSTSYAGAPMSSDFTLRPHGPDWQFYARPAPLVALRPHKPEDGTWQSFEATGNWLLETNYQATQRLGGGALPHPTIAGGNGVIYGIDYTNMIQYRQDDPDRIRKIRRVG</sequence>
<dbReference type="InterPro" id="IPR037197">
    <property type="entry name" value="WWE_dom_sf"/>
</dbReference>
<dbReference type="InterPro" id="IPR004170">
    <property type="entry name" value="WWE_dom"/>
</dbReference>
<dbReference type="AlphaFoldDB" id="L8H4D4"/>
<feature type="chain" id="PRO_5003990387" description="WWE domain-containing protein" evidence="1">
    <location>
        <begin position="33"/>
        <end position="321"/>
    </location>
</feature>
<evidence type="ECO:0000313" key="4">
    <source>
        <dbReference type="Proteomes" id="UP000011083"/>
    </source>
</evidence>
<evidence type="ECO:0000259" key="2">
    <source>
        <dbReference type="PROSITE" id="PS50918"/>
    </source>
</evidence>
<dbReference type="OrthoDB" id="10065815at2759"/>
<gene>
    <name evidence="3" type="ORF">ACA1_114410</name>
</gene>
<dbReference type="RefSeq" id="XP_004342172.1">
    <property type="nucleotide sequence ID" value="XM_004342123.1"/>
</dbReference>
<dbReference type="Pfam" id="PF02825">
    <property type="entry name" value="WWE"/>
    <property type="match status" value="1"/>
</dbReference>
<feature type="signal peptide" evidence="1">
    <location>
        <begin position="1"/>
        <end position="32"/>
    </location>
</feature>
<accession>L8H4D4</accession>
<feature type="domain" description="WWE" evidence="2">
    <location>
        <begin position="221"/>
        <end position="319"/>
    </location>
</feature>
<evidence type="ECO:0000313" key="3">
    <source>
        <dbReference type="EMBL" id="ELR20062.1"/>
    </source>
</evidence>
<keyword evidence="4" id="KW-1185">Reference proteome</keyword>
<dbReference type="Proteomes" id="UP000011083">
    <property type="component" value="Unassembled WGS sequence"/>
</dbReference>
<dbReference type="PROSITE" id="PS50918">
    <property type="entry name" value="WWE"/>
    <property type="match status" value="1"/>
</dbReference>
<evidence type="ECO:0000256" key="1">
    <source>
        <dbReference type="SAM" id="SignalP"/>
    </source>
</evidence>
<organism evidence="3 4">
    <name type="scientific">Acanthamoeba castellanii (strain ATCC 30010 / Neff)</name>
    <dbReference type="NCBI Taxonomy" id="1257118"/>
    <lineage>
        <taxon>Eukaryota</taxon>
        <taxon>Amoebozoa</taxon>
        <taxon>Discosea</taxon>
        <taxon>Longamoebia</taxon>
        <taxon>Centramoebida</taxon>
        <taxon>Acanthamoebidae</taxon>
        <taxon>Acanthamoeba</taxon>
    </lineage>
</organism>
<keyword evidence="1" id="KW-0732">Signal</keyword>
<dbReference type="KEGG" id="acan:ACA1_114410"/>
<dbReference type="GeneID" id="14920905"/>
<proteinExistence type="predicted"/>
<reference evidence="3 4" key="1">
    <citation type="journal article" date="2013" name="Genome Biol.">
        <title>Genome of Acanthamoeba castellanii highlights extensive lateral gene transfer and early evolution of tyrosine kinase signaling.</title>
        <authorList>
            <person name="Clarke M."/>
            <person name="Lohan A.J."/>
            <person name="Liu B."/>
            <person name="Lagkouvardos I."/>
            <person name="Roy S."/>
            <person name="Zafar N."/>
            <person name="Bertelli C."/>
            <person name="Schilde C."/>
            <person name="Kianianmomeni A."/>
            <person name="Burglin T.R."/>
            <person name="Frech C."/>
            <person name="Turcotte B."/>
            <person name="Kopec K.O."/>
            <person name="Synnott J.M."/>
            <person name="Choo C."/>
            <person name="Paponov I."/>
            <person name="Finkler A."/>
            <person name="Soon Heng Tan C."/>
            <person name="Hutchins A.P."/>
            <person name="Weinmeier T."/>
            <person name="Rattei T."/>
            <person name="Chu J.S."/>
            <person name="Gimenez G."/>
            <person name="Irimia M."/>
            <person name="Rigden D.J."/>
            <person name="Fitzpatrick D.A."/>
            <person name="Lorenzo-Morales J."/>
            <person name="Bateman A."/>
            <person name="Chiu C.H."/>
            <person name="Tang P."/>
            <person name="Hegemann P."/>
            <person name="Fromm H."/>
            <person name="Raoult D."/>
            <person name="Greub G."/>
            <person name="Miranda-Saavedra D."/>
            <person name="Chen N."/>
            <person name="Nash P."/>
            <person name="Ginger M.L."/>
            <person name="Horn M."/>
            <person name="Schaap P."/>
            <person name="Caler L."/>
            <person name="Loftus B."/>
        </authorList>
    </citation>
    <scope>NUCLEOTIDE SEQUENCE [LARGE SCALE GENOMIC DNA]</scope>
    <source>
        <strain evidence="3 4">Neff</strain>
    </source>
</reference>
<dbReference type="SUPFAM" id="SSF117839">
    <property type="entry name" value="WWE domain"/>
    <property type="match status" value="1"/>
</dbReference>
<protein>
    <recommendedName>
        <fullName evidence="2">WWE domain-containing protein</fullName>
    </recommendedName>
</protein>
<dbReference type="Gene3D" id="3.30.720.50">
    <property type="match status" value="1"/>
</dbReference>
<dbReference type="EMBL" id="KB007926">
    <property type="protein sequence ID" value="ELR20062.1"/>
    <property type="molecule type" value="Genomic_DNA"/>
</dbReference>
<dbReference type="VEuPathDB" id="AmoebaDB:ACA1_114410"/>
<name>L8H4D4_ACACF</name>